<reference evidence="8" key="1">
    <citation type="submission" date="2015-11" db="EMBL/GenBank/DDBJ databases">
        <authorList>
            <person name="Varghese N."/>
        </authorList>
    </citation>
    <scope>NUCLEOTIDE SEQUENCE [LARGE SCALE GENOMIC DNA]</scope>
</reference>
<keyword evidence="4" id="KW-0547">Nucleotide-binding</keyword>
<dbReference type="GO" id="GO:0016887">
    <property type="term" value="F:ATP hydrolysis activity"/>
    <property type="evidence" value="ECO:0007669"/>
    <property type="project" value="InterPro"/>
</dbReference>
<dbReference type="SUPFAM" id="SSF52540">
    <property type="entry name" value="P-loop containing nucleoside triphosphate hydrolases"/>
    <property type="match status" value="1"/>
</dbReference>
<evidence type="ECO:0000259" key="6">
    <source>
        <dbReference type="PROSITE" id="PS50893"/>
    </source>
</evidence>
<name>A0A0S4N8E3_9BACT</name>
<dbReference type="SMART" id="SM00382">
    <property type="entry name" value="AAA"/>
    <property type="match status" value="1"/>
</dbReference>
<evidence type="ECO:0000256" key="1">
    <source>
        <dbReference type="ARBA" id="ARBA00005417"/>
    </source>
</evidence>
<dbReference type="PROSITE" id="PS00211">
    <property type="entry name" value="ABC_TRANSPORTER_1"/>
    <property type="match status" value="1"/>
</dbReference>
<organism evidence="7 8">
    <name type="scientific">Candidatus Thermokryptus mobilis</name>
    <dbReference type="NCBI Taxonomy" id="1643428"/>
    <lineage>
        <taxon>Bacteria</taxon>
        <taxon>Pseudomonadati</taxon>
        <taxon>Candidatus Kryptoniota</taxon>
        <taxon>Candidatus Thermokryptus</taxon>
    </lineage>
</organism>
<dbReference type="RefSeq" id="WP_140945241.1">
    <property type="nucleotide sequence ID" value="NZ_FAOO01000010.1"/>
</dbReference>
<keyword evidence="3" id="KW-0536">Nodulation</keyword>
<evidence type="ECO:0000256" key="4">
    <source>
        <dbReference type="ARBA" id="ARBA00022741"/>
    </source>
</evidence>
<keyword evidence="2" id="KW-0813">Transport</keyword>
<dbReference type="PANTHER" id="PTHR42711:SF5">
    <property type="entry name" value="ABC TRANSPORTER ATP-BINDING PROTEIN NATA"/>
    <property type="match status" value="1"/>
</dbReference>
<dbReference type="OrthoDB" id="9801987at2"/>
<evidence type="ECO:0000313" key="7">
    <source>
        <dbReference type="EMBL" id="CUU06385.1"/>
    </source>
</evidence>
<evidence type="ECO:0000256" key="5">
    <source>
        <dbReference type="ARBA" id="ARBA00022840"/>
    </source>
</evidence>
<dbReference type="PANTHER" id="PTHR42711">
    <property type="entry name" value="ABC TRANSPORTER ATP-BINDING PROTEIN"/>
    <property type="match status" value="1"/>
</dbReference>
<gene>
    <name evidence="7" type="ORF">JGI1_01497</name>
</gene>
<evidence type="ECO:0000256" key="2">
    <source>
        <dbReference type="ARBA" id="ARBA00022448"/>
    </source>
</evidence>
<dbReference type="InterPro" id="IPR050763">
    <property type="entry name" value="ABC_transporter_ATP-binding"/>
</dbReference>
<feature type="domain" description="ABC transporter" evidence="6">
    <location>
        <begin position="2"/>
        <end position="229"/>
    </location>
</feature>
<dbReference type="InterPro" id="IPR027417">
    <property type="entry name" value="P-loop_NTPase"/>
</dbReference>
<dbReference type="STRING" id="1643428.GCA_001442855_01464"/>
<dbReference type="Gene3D" id="3.40.50.300">
    <property type="entry name" value="P-loop containing nucleotide triphosphate hydrolases"/>
    <property type="match status" value="1"/>
</dbReference>
<keyword evidence="8" id="KW-1185">Reference proteome</keyword>
<dbReference type="GO" id="GO:0005524">
    <property type="term" value="F:ATP binding"/>
    <property type="evidence" value="ECO:0007669"/>
    <property type="project" value="UniProtKB-KW"/>
</dbReference>
<dbReference type="InterPro" id="IPR003593">
    <property type="entry name" value="AAA+_ATPase"/>
</dbReference>
<accession>A0A0S4N8E3</accession>
<comment type="similarity">
    <text evidence="1">Belongs to the ABC transporter superfamily.</text>
</comment>
<dbReference type="InterPro" id="IPR003439">
    <property type="entry name" value="ABC_transporter-like_ATP-bd"/>
</dbReference>
<dbReference type="Pfam" id="PF00005">
    <property type="entry name" value="ABC_tran"/>
    <property type="match status" value="1"/>
</dbReference>
<keyword evidence="5 7" id="KW-0067">ATP-binding</keyword>
<evidence type="ECO:0000313" key="8">
    <source>
        <dbReference type="Proteomes" id="UP000320623"/>
    </source>
</evidence>
<dbReference type="PROSITE" id="PS50893">
    <property type="entry name" value="ABC_TRANSPORTER_2"/>
    <property type="match status" value="1"/>
</dbReference>
<protein>
    <submittedName>
        <fullName evidence="7">ABC-2 type transport system ATP-binding protein</fullName>
    </submittedName>
</protein>
<sequence>MLKVENLRKEFSNIVAVDGVSFEVKRGQIFGLLGPNGAGKTTTIRMILDIIKPDSGRITFDGELINEKIKSKIGYLPEERGLYRKTRVLETILYFAQLKGIDKGKANERARYLLSRFGLSDRVNSRIEELSKGNQQKVQIIIAVLHDPELIILDEPFAGLDPVNQELLKEIILELKSQNKAIIFSTHQMEQVEKLCDEICLINRGKPVLSGALEKIKGEFGRDTIHIEFSGDGEDLKWINGVKKVELYPNYAELTVEPGANVGEILKKIVELVDLKKFEVKSPSLYSIFIDVVSDGFGEKSL</sequence>
<dbReference type="EMBL" id="FAOO01000010">
    <property type="protein sequence ID" value="CUU06385.1"/>
    <property type="molecule type" value="Genomic_DNA"/>
</dbReference>
<evidence type="ECO:0000256" key="3">
    <source>
        <dbReference type="ARBA" id="ARBA00022458"/>
    </source>
</evidence>
<dbReference type="AlphaFoldDB" id="A0A0S4N8E3"/>
<proteinExistence type="inferred from homology"/>
<dbReference type="InterPro" id="IPR017871">
    <property type="entry name" value="ABC_transporter-like_CS"/>
</dbReference>
<dbReference type="Pfam" id="PF13732">
    <property type="entry name" value="DrrA1-3_C"/>
    <property type="match status" value="1"/>
</dbReference>
<dbReference type="InterPro" id="IPR025302">
    <property type="entry name" value="DrrA1/2-like_C"/>
</dbReference>
<dbReference type="Proteomes" id="UP000320623">
    <property type="component" value="Unassembled WGS sequence"/>
</dbReference>